<sequence>MAISQTIIEELRRYNKINNYITEQEATTDPFAAPTEGDPLATPPVPNAGALPPAPDAGMGTATTPPTVEPVDIANDPDVEKVGDEGSEETGTEELEITDLVKSQQNIETKQEEYFNNLFNQLSNLESKLNDMGSIFTKLNDIESKIEQYREKTPQEKLELRSLDSGPFNQKLSDFFVDKEQDMEKSGKNEYVLTTDEVESFTPSEIKTTFNDYGDESQYKPLKF</sequence>
<accession>A0A6J5L4E1</accession>
<dbReference type="EMBL" id="LR796235">
    <property type="protein sequence ID" value="CAB4129608.1"/>
    <property type="molecule type" value="Genomic_DNA"/>
</dbReference>
<feature type="compositionally biased region" description="Acidic residues" evidence="1">
    <location>
        <begin position="85"/>
        <end position="94"/>
    </location>
</feature>
<organism evidence="2">
    <name type="scientific">uncultured Caudovirales phage</name>
    <dbReference type="NCBI Taxonomy" id="2100421"/>
    <lineage>
        <taxon>Viruses</taxon>
        <taxon>Duplodnaviria</taxon>
        <taxon>Heunggongvirae</taxon>
        <taxon>Uroviricota</taxon>
        <taxon>Caudoviricetes</taxon>
        <taxon>Peduoviridae</taxon>
        <taxon>Maltschvirus</taxon>
        <taxon>Maltschvirus maltsch</taxon>
    </lineage>
</organism>
<reference evidence="2" key="1">
    <citation type="submission" date="2020-04" db="EMBL/GenBank/DDBJ databases">
        <authorList>
            <person name="Chiriac C."/>
            <person name="Salcher M."/>
            <person name="Ghai R."/>
            <person name="Kavagutti S V."/>
        </authorList>
    </citation>
    <scope>NUCLEOTIDE SEQUENCE</scope>
</reference>
<protein>
    <submittedName>
        <fullName evidence="2">Uncharacterized protein</fullName>
    </submittedName>
</protein>
<proteinExistence type="predicted"/>
<evidence type="ECO:0000313" key="2">
    <source>
        <dbReference type="EMBL" id="CAB4129608.1"/>
    </source>
</evidence>
<feature type="region of interest" description="Disordered" evidence="1">
    <location>
        <begin position="23"/>
        <end position="94"/>
    </location>
</feature>
<gene>
    <name evidence="2" type="ORF">UFOVP117_41</name>
</gene>
<evidence type="ECO:0000256" key="1">
    <source>
        <dbReference type="SAM" id="MobiDB-lite"/>
    </source>
</evidence>
<name>A0A6J5L4E1_9CAUD</name>